<reference evidence="1 2" key="1">
    <citation type="submission" date="2014-04" db="EMBL/GenBank/DDBJ databases">
        <authorList>
            <consortium name="DOE Joint Genome Institute"/>
            <person name="Kuo A."/>
            <person name="Kohler A."/>
            <person name="Nagy L.G."/>
            <person name="Floudas D."/>
            <person name="Copeland A."/>
            <person name="Barry K.W."/>
            <person name="Cichocki N."/>
            <person name="Veneault-Fourrey C."/>
            <person name="LaButti K."/>
            <person name="Lindquist E.A."/>
            <person name="Lipzen A."/>
            <person name="Lundell T."/>
            <person name="Morin E."/>
            <person name="Murat C."/>
            <person name="Sun H."/>
            <person name="Tunlid A."/>
            <person name="Henrissat B."/>
            <person name="Grigoriev I.V."/>
            <person name="Hibbett D.S."/>
            <person name="Martin F."/>
            <person name="Nordberg H.P."/>
            <person name="Cantor M.N."/>
            <person name="Hua S.X."/>
        </authorList>
    </citation>
    <scope>NUCLEOTIDE SEQUENCE [LARGE SCALE GENOMIC DNA]</scope>
    <source>
        <strain evidence="1 2">Foug A</strain>
    </source>
</reference>
<sequence length="288" mass="32190">SAKQVVAMVAIPGLVGIPVNASRQQGGPERHSRRVLDPGVDCFINADHRADLKCRCKVFDMYFNNTLAEFDHLSCQSGQPLGCDCCHICEPVVFCDIHNPEEFIGQMAHMSKFPPAPQHSQIRKYTWESSDHSHHEALDNWHEEKTILEYGWPHLKDIGPCVIMTDETVNWIVDCAHYHKVQSLADLKKETGWVDIDQFSNEIIELINTHSPLPATPFVSTPLRPTTMSGILNVDSPPSMHHPSVPFVDRPPTKHAIRCSACSQEDHNACNQACPNHPSGPTANKENI</sequence>
<dbReference type="Proteomes" id="UP000053989">
    <property type="component" value="Unassembled WGS sequence"/>
</dbReference>
<dbReference type="HOGENOM" id="CLU_058572_1_0_1"/>
<accession>A0A0C2ZHP6</accession>
<evidence type="ECO:0000313" key="2">
    <source>
        <dbReference type="Proteomes" id="UP000053989"/>
    </source>
</evidence>
<dbReference type="EMBL" id="KN822055">
    <property type="protein sequence ID" value="KIM61143.1"/>
    <property type="molecule type" value="Genomic_DNA"/>
</dbReference>
<evidence type="ECO:0000313" key="1">
    <source>
        <dbReference type="EMBL" id="KIM61143.1"/>
    </source>
</evidence>
<keyword evidence="2" id="KW-1185">Reference proteome</keyword>
<proteinExistence type="predicted"/>
<dbReference type="OrthoDB" id="2803597at2759"/>
<protein>
    <submittedName>
        <fullName evidence="1">Uncharacterized protein</fullName>
    </submittedName>
</protein>
<name>A0A0C2ZHP6_9AGAM</name>
<dbReference type="InParanoid" id="A0A0C2ZHP6"/>
<gene>
    <name evidence="1" type="ORF">SCLCIDRAFT_122899</name>
</gene>
<dbReference type="AlphaFoldDB" id="A0A0C2ZHP6"/>
<reference evidence="2" key="2">
    <citation type="submission" date="2015-01" db="EMBL/GenBank/DDBJ databases">
        <title>Evolutionary Origins and Diversification of the Mycorrhizal Mutualists.</title>
        <authorList>
            <consortium name="DOE Joint Genome Institute"/>
            <consortium name="Mycorrhizal Genomics Consortium"/>
            <person name="Kohler A."/>
            <person name="Kuo A."/>
            <person name="Nagy L.G."/>
            <person name="Floudas D."/>
            <person name="Copeland A."/>
            <person name="Barry K.W."/>
            <person name="Cichocki N."/>
            <person name="Veneault-Fourrey C."/>
            <person name="LaButti K."/>
            <person name="Lindquist E.A."/>
            <person name="Lipzen A."/>
            <person name="Lundell T."/>
            <person name="Morin E."/>
            <person name="Murat C."/>
            <person name="Riley R."/>
            <person name="Ohm R."/>
            <person name="Sun H."/>
            <person name="Tunlid A."/>
            <person name="Henrissat B."/>
            <person name="Grigoriev I.V."/>
            <person name="Hibbett D.S."/>
            <person name="Martin F."/>
        </authorList>
    </citation>
    <scope>NUCLEOTIDE SEQUENCE [LARGE SCALE GENOMIC DNA]</scope>
    <source>
        <strain evidence="2">Foug A</strain>
    </source>
</reference>
<organism evidence="1 2">
    <name type="scientific">Scleroderma citrinum Foug A</name>
    <dbReference type="NCBI Taxonomy" id="1036808"/>
    <lineage>
        <taxon>Eukaryota</taxon>
        <taxon>Fungi</taxon>
        <taxon>Dikarya</taxon>
        <taxon>Basidiomycota</taxon>
        <taxon>Agaricomycotina</taxon>
        <taxon>Agaricomycetes</taxon>
        <taxon>Agaricomycetidae</taxon>
        <taxon>Boletales</taxon>
        <taxon>Sclerodermatineae</taxon>
        <taxon>Sclerodermataceae</taxon>
        <taxon>Scleroderma</taxon>
    </lineage>
</organism>
<feature type="non-terminal residue" evidence="1">
    <location>
        <position position="1"/>
    </location>
</feature>